<gene>
    <name evidence="1" type="ORF">FHR24_001498</name>
</gene>
<keyword evidence="2" id="KW-1185">Reference proteome</keyword>
<evidence type="ECO:0000313" key="1">
    <source>
        <dbReference type="EMBL" id="NIJ45059.1"/>
    </source>
</evidence>
<dbReference type="RefSeq" id="WP_167186221.1">
    <property type="nucleotide sequence ID" value="NZ_JAASQL010000001.1"/>
</dbReference>
<comment type="caution">
    <text evidence="1">The sequence shown here is derived from an EMBL/GenBank/DDBJ whole genome shotgun (WGS) entry which is preliminary data.</text>
</comment>
<dbReference type="EMBL" id="JAASQL010000001">
    <property type="protein sequence ID" value="NIJ45059.1"/>
    <property type="molecule type" value="Genomic_DNA"/>
</dbReference>
<accession>A0ABX0U889</accession>
<organism evidence="1 2">
    <name type="scientific">Wenyingzhuangia heitensis</name>
    <dbReference type="NCBI Taxonomy" id="1487859"/>
    <lineage>
        <taxon>Bacteria</taxon>
        <taxon>Pseudomonadati</taxon>
        <taxon>Bacteroidota</taxon>
        <taxon>Flavobacteriia</taxon>
        <taxon>Flavobacteriales</taxon>
        <taxon>Flavobacteriaceae</taxon>
        <taxon>Wenyingzhuangia</taxon>
    </lineage>
</organism>
<name>A0ABX0U889_9FLAO</name>
<sequence length="138" mass="15555">MAKFDSREYEWADLTLILGGRDITGIRAIKYKTSIERELLYAKGRYPKSIQSGNIKYEGEIKMLRSEYEALVLAGRGTVLSLSLDCSFTYGNPSEGNALKTTRASGIRFLEEEVSDEQGSKFQEITLPFICLRIKNNA</sequence>
<dbReference type="Proteomes" id="UP000745859">
    <property type="component" value="Unassembled WGS sequence"/>
</dbReference>
<reference evidence="1 2" key="1">
    <citation type="submission" date="2020-03" db="EMBL/GenBank/DDBJ databases">
        <title>Genomic Encyclopedia of Type Strains, Phase IV (KMG-IV): sequencing the most valuable type-strain genomes for metagenomic binning, comparative biology and taxonomic classification.</title>
        <authorList>
            <person name="Goeker M."/>
        </authorList>
    </citation>
    <scope>NUCLEOTIDE SEQUENCE [LARGE SCALE GENOMIC DNA]</scope>
    <source>
        <strain evidence="1 2">DSM 101599</strain>
    </source>
</reference>
<proteinExistence type="predicted"/>
<evidence type="ECO:0000313" key="2">
    <source>
        <dbReference type="Proteomes" id="UP000745859"/>
    </source>
</evidence>
<protein>
    <submittedName>
        <fullName evidence="1">Uncharacterized protein</fullName>
    </submittedName>
</protein>